<feature type="transmembrane region" description="Helical" evidence="3">
    <location>
        <begin position="95"/>
        <end position="114"/>
    </location>
</feature>
<dbReference type="Proteomes" id="UP000027195">
    <property type="component" value="Unassembled WGS sequence"/>
</dbReference>
<organism evidence="4 5">
    <name type="scientific">Botryobasidium botryosum (strain FD-172 SS1)</name>
    <dbReference type="NCBI Taxonomy" id="930990"/>
    <lineage>
        <taxon>Eukaryota</taxon>
        <taxon>Fungi</taxon>
        <taxon>Dikarya</taxon>
        <taxon>Basidiomycota</taxon>
        <taxon>Agaricomycotina</taxon>
        <taxon>Agaricomycetes</taxon>
        <taxon>Cantharellales</taxon>
        <taxon>Botryobasidiaceae</taxon>
        <taxon>Botryobasidium</taxon>
    </lineage>
</organism>
<evidence type="ECO:0000313" key="4">
    <source>
        <dbReference type="EMBL" id="KDQ08341.1"/>
    </source>
</evidence>
<gene>
    <name evidence="4" type="ORF">BOTBODRAFT_569246</name>
</gene>
<dbReference type="AlphaFoldDB" id="A0A067M9U3"/>
<protein>
    <submittedName>
        <fullName evidence="4">Uncharacterized protein</fullName>
    </submittedName>
</protein>
<evidence type="ECO:0000256" key="1">
    <source>
        <dbReference type="SAM" id="Coils"/>
    </source>
</evidence>
<feature type="coiled-coil region" evidence="1">
    <location>
        <begin position="137"/>
        <end position="173"/>
    </location>
</feature>
<keyword evidence="3" id="KW-0812">Transmembrane</keyword>
<keyword evidence="3" id="KW-1133">Transmembrane helix</keyword>
<evidence type="ECO:0000256" key="2">
    <source>
        <dbReference type="SAM" id="MobiDB-lite"/>
    </source>
</evidence>
<keyword evidence="5" id="KW-1185">Reference proteome</keyword>
<keyword evidence="1" id="KW-0175">Coiled coil</keyword>
<dbReference type="InParanoid" id="A0A067M9U3"/>
<dbReference type="EMBL" id="KL198092">
    <property type="protein sequence ID" value="KDQ08341.1"/>
    <property type="molecule type" value="Genomic_DNA"/>
</dbReference>
<proteinExistence type="predicted"/>
<dbReference type="HOGENOM" id="CLU_1377917_0_0_1"/>
<name>A0A067M9U3_BOTB1</name>
<evidence type="ECO:0000256" key="3">
    <source>
        <dbReference type="SAM" id="Phobius"/>
    </source>
</evidence>
<evidence type="ECO:0000313" key="5">
    <source>
        <dbReference type="Proteomes" id="UP000027195"/>
    </source>
</evidence>
<sequence>MCCRFLKSIHDWLSTFYRARLLEVIRWVLPESLANALAKYLGGAASAAADATALATEASALAAASLALADVVDLPVVLERLKTIAQAMARGISSGSPAICVTAVALSIITLWLFHRRGRGDRVLQAEMREREANVRLLAAEMRAREAETREKAAEARARAAEARAIALEAERDGSIQTNPWMATSVRSRRSRSQLQDA</sequence>
<keyword evidence="3" id="KW-0472">Membrane</keyword>
<feature type="region of interest" description="Disordered" evidence="2">
    <location>
        <begin position="178"/>
        <end position="198"/>
    </location>
</feature>
<accession>A0A067M9U3</accession>
<reference evidence="5" key="1">
    <citation type="journal article" date="2014" name="Proc. Natl. Acad. Sci. U.S.A.">
        <title>Extensive sampling of basidiomycete genomes demonstrates inadequacy of the white-rot/brown-rot paradigm for wood decay fungi.</title>
        <authorList>
            <person name="Riley R."/>
            <person name="Salamov A.A."/>
            <person name="Brown D.W."/>
            <person name="Nagy L.G."/>
            <person name="Floudas D."/>
            <person name="Held B.W."/>
            <person name="Levasseur A."/>
            <person name="Lombard V."/>
            <person name="Morin E."/>
            <person name="Otillar R."/>
            <person name="Lindquist E.A."/>
            <person name="Sun H."/>
            <person name="LaButti K.M."/>
            <person name="Schmutz J."/>
            <person name="Jabbour D."/>
            <person name="Luo H."/>
            <person name="Baker S.E."/>
            <person name="Pisabarro A.G."/>
            <person name="Walton J.D."/>
            <person name="Blanchette R.A."/>
            <person name="Henrissat B."/>
            <person name="Martin F."/>
            <person name="Cullen D."/>
            <person name="Hibbett D.S."/>
            <person name="Grigoriev I.V."/>
        </authorList>
    </citation>
    <scope>NUCLEOTIDE SEQUENCE [LARGE SCALE GENOMIC DNA]</scope>
    <source>
        <strain evidence="5">FD-172 SS1</strain>
    </source>
</reference>